<feature type="compositionally biased region" description="Basic and acidic residues" evidence="8">
    <location>
        <begin position="311"/>
        <end position="348"/>
    </location>
</feature>
<feature type="domain" description="Pinin/SDK/MemA protein" evidence="9">
    <location>
        <begin position="42"/>
        <end position="138"/>
    </location>
</feature>
<reference evidence="10 11" key="1">
    <citation type="journal article" date="2010" name="Nat. Biotechnol.">
        <title>Genome sequence of the model mushroom Schizophyllum commune.</title>
        <authorList>
            <person name="Ohm R.A."/>
            <person name="de Jong J.F."/>
            <person name="Lugones L.G."/>
            <person name="Aerts A."/>
            <person name="Kothe E."/>
            <person name="Stajich J.E."/>
            <person name="de Vries R.P."/>
            <person name="Record E."/>
            <person name="Levasseur A."/>
            <person name="Baker S.E."/>
            <person name="Bartholomew K.A."/>
            <person name="Coutinho P.M."/>
            <person name="Erdmann S."/>
            <person name="Fowler T.J."/>
            <person name="Gathman A.C."/>
            <person name="Lombard V."/>
            <person name="Henrissat B."/>
            <person name="Knabe N."/>
            <person name="Kuees U."/>
            <person name="Lilly W.W."/>
            <person name="Lindquist E."/>
            <person name="Lucas S."/>
            <person name="Magnuson J.K."/>
            <person name="Piumi F."/>
            <person name="Raudaskoski M."/>
            <person name="Salamov A."/>
            <person name="Schmutz J."/>
            <person name="Schwarze F.W.M.R."/>
            <person name="vanKuyk P.A."/>
            <person name="Horton J.S."/>
            <person name="Grigoriev I.V."/>
            <person name="Woesten H.A.B."/>
        </authorList>
    </citation>
    <scope>NUCLEOTIDE SEQUENCE [LARGE SCALE GENOMIC DNA]</scope>
    <source>
        <strain evidence="11">H4-8 / FGSC 9210</strain>
    </source>
</reference>
<evidence type="ECO:0000259" key="9">
    <source>
        <dbReference type="Pfam" id="PF04696"/>
    </source>
</evidence>
<evidence type="ECO:0000256" key="2">
    <source>
        <dbReference type="ARBA" id="ARBA00010386"/>
    </source>
</evidence>
<evidence type="ECO:0000256" key="7">
    <source>
        <dbReference type="ARBA" id="ARBA00023242"/>
    </source>
</evidence>
<keyword evidence="6" id="KW-0508">mRNA splicing</keyword>
<keyword evidence="4" id="KW-0805">Transcription regulation</keyword>
<proteinExistence type="inferred from homology"/>
<evidence type="ECO:0000313" key="10">
    <source>
        <dbReference type="EMBL" id="EFI92020.1"/>
    </source>
</evidence>
<feature type="region of interest" description="Disordered" evidence="8">
    <location>
        <begin position="1"/>
        <end position="119"/>
    </location>
</feature>
<keyword evidence="11" id="KW-1185">Reference proteome</keyword>
<gene>
    <name evidence="10" type="ORF">SCHCODRAFT_83494</name>
</gene>
<dbReference type="GO" id="GO:0071013">
    <property type="term" value="C:catalytic step 2 spliceosome"/>
    <property type="evidence" value="ECO:0007669"/>
    <property type="project" value="TreeGrafter"/>
</dbReference>
<evidence type="ECO:0000256" key="1">
    <source>
        <dbReference type="ARBA" id="ARBA00004123"/>
    </source>
</evidence>
<dbReference type="AlphaFoldDB" id="D8QJ48"/>
<dbReference type="Pfam" id="PF04696">
    <property type="entry name" value="Pinin_SDK_memA"/>
    <property type="match status" value="1"/>
</dbReference>
<dbReference type="eggNOG" id="ENOG502S8HT">
    <property type="taxonomic scope" value="Eukaryota"/>
</dbReference>
<organism evidence="11">
    <name type="scientific">Schizophyllum commune (strain H4-8 / FGSC 9210)</name>
    <name type="common">Split gill fungus</name>
    <dbReference type="NCBI Taxonomy" id="578458"/>
    <lineage>
        <taxon>Eukaryota</taxon>
        <taxon>Fungi</taxon>
        <taxon>Dikarya</taxon>
        <taxon>Basidiomycota</taxon>
        <taxon>Agaricomycotina</taxon>
        <taxon>Agaricomycetes</taxon>
        <taxon>Agaricomycetidae</taxon>
        <taxon>Agaricales</taxon>
        <taxon>Schizophyllaceae</taxon>
        <taxon>Schizophyllum</taxon>
    </lineage>
</organism>
<feature type="compositionally biased region" description="Basic and acidic residues" evidence="8">
    <location>
        <begin position="61"/>
        <end position="119"/>
    </location>
</feature>
<feature type="compositionally biased region" description="Basic and acidic residues" evidence="8">
    <location>
        <begin position="34"/>
        <end position="43"/>
    </location>
</feature>
<keyword evidence="5" id="KW-0804">Transcription</keyword>
<comment type="subcellular location">
    <subcellularLocation>
        <location evidence="1">Nucleus</location>
    </subcellularLocation>
</comment>
<dbReference type="GO" id="GO:0008380">
    <property type="term" value="P:RNA splicing"/>
    <property type="evidence" value="ECO:0007669"/>
    <property type="project" value="UniProtKB-KW"/>
</dbReference>
<sequence length="363" mass="40224">MSTEENSATPQPEAQPPTEPAAMAATTTNRKRPRLDMNTDARERKRGKSMFGLVLGTLNKAKNEDKERNASEAAKKRQMIEKKLQEKLKQETDTVRRAEETKKDKTTAARKEEDLQLKDSVYKLRRKRLPLLANFLITSDVIPESPDADDAPKDDAGDSKSGDAMDTDAADKPDAAKVLAQAQAPRQHPPPLYYLPAILLPSQKAFLEKRKKEVTEAAEKEWEAFAAERAAGITEIDQLRQKVAQESEELKKAEAALKAANKIASPPDFPDADKPAAGENGTDAKPDVRVDTAGDVQMDEPPPGSAMDVDEGAKSEERVADDEAKKDEVKKDEEEKERQQKAKAKEEQMSAQMRTDEDDAVEY</sequence>
<name>D8QJ48_SCHCM</name>
<feature type="region of interest" description="Disordered" evidence="8">
    <location>
        <begin position="140"/>
        <end position="190"/>
    </location>
</feature>
<dbReference type="GO" id="GO:0006397">
    <property type="term" value="P:mRNA processing"/>
    <property type="evidence" value="ECO:0007669"/>
    <property type="project" value="UniProtKB-KW"/>
</dbReference>
<evidence type="ECO:0000256" key="4">
    <source>
        <dbReference type="ARBA" id="ARBA00023015"/>
    </source>
</evidence>
<comment type="similarity">
    <text evidence="2">Belongs to the pinin family.</text>
</comment>
<dbReference type="InParanoid" id="D8QJ48"/>
<dbReference type="OrthoDB" id="330772at2759"/>
<dbReference type="HOGENOM" id="CLU_068517_0_0_1"/>
<evidence type="ECO:0000256" key="5">
    <source>
        <dbReference type="ARBA" id="ARBA00023163"/>
    </source>
</evidence>
<protein>
    <submittedName>
        <fullName evidence="10">Expressed protein</fullName>
    </submittedName>
</protein>
<dbReference type="STRING" id="578458.D8QJ48"/>
<evidence type="ECO:0000256" key="3">
    <source>
        <dbReference type="ARBA" id="ARBA00022664"/>
    </source>
</evidence>
<keyword evidence="7" id="KW-0539">Nucleus</keyword>
<feature type="compositionally biased region" description="Basic and acidic residues" evidence="8">
    <location>
        <begin position="271"/>
        <end position="292"/>
    </location>
</feature>
<dbReference type="InterPro" id="IPR039853">
    <property type="entry name" value="Pinin"/>
</dbReference>
<dbReference type="PANTHER" id="PTHR12707">
    <property type="entry name" value="PINN"/>
    <property type="match status" value="1"/>
</dbReference>
<dbReference type="PANTHER" id="PTHR12707:SF0">
    <property type="entry name" value="PININ"/>
    <property type="match status" value="1"/>
</dbReference>
<feature type="compositionally biased region" description="Basic and acidic residues" evidence="8">
    <location>
        <begin position="150"/>
        <end position="175"/>
    </location>
</feature>
<accession>D8QJ48</accession>
<keyword evidence="3" id="KW-0507">mRNA processing</keyword>
<dbReference type="OMA" id="IYYLPYR"/>
<dbReference type="Proteomes" id="UP000007431">
    <property type="component" value="Unassembled WGS sequence"/>
</dbReference>
<evidence type="ECO:0000313" key="11">
    <source>
        <dbReference type="Proteomes" id="UP000007431"/>
    </source>
</evidence>
<evidence type="ECO:0000256" key="6">
    <source>
        <dbReference type="ARBA" id="ARBA00023187"/>
    </source>
</evidence>
<dbReference type="InterPro" id="IPR006786">
    <property type="entry name" value="Pinin_SDK_MemA"/>
</dbReference>
<dbReference type="VEuPathDB" id="FungiDB:SCHCODRAFT_02641882"/>
<feature type="region of interest" description="Disordered" evidence="8">
    <location>
        <begin position="258"/>
        <end position="363"/>
    </location>
</feature>
<evidence type="ECO:0000256" key="8">
    <source>
        <dbReference type="SAM" id="MobiDB-lite"/>
    </source>
</evidence>
<dbReference type="EMBL" id="GL377314">
    <property type="protein sequence ID" value="EFI92020.1"/>
    <property type="molecule type" value="Genomic_DNA"/>
</dbReference>